<evidence type="ECO:0000256" key="3">
    <source>
        <dbReference type="ARBA" id="ARBA00023315"/>
    </source>
</evidence>
<dbReference type="InterPro" id="IPR012147">
    <property type="entry name" value="P_Ac_Bu_trans"/>
</dbReference>
<dbReference type="RefSeq" id="WP_069657286.1">
    <property type="nucleotide sequence ID" value="NZ_MIJF01000048.1"/>
</dbReference>
<dbReference type="NCBIfam" id="NF006045">
    <property type="entry name" value="PRK08190.1"/>
    <property type="match status" value="1"/>
</dbReference>
<keyword evidence="3" id="KW-0012">Acyltransferase</keyword>
<feature type="domain" description="Phosphate acetyl/butaryl transferase" evidence="4">
    <location>
        <begin position="78"/>
        <end position="295"/>
    </location>
</feature>
<organism evidence="5 6">
    <name type="scientific">Vulcanibacillus modesticaldus</name>
    <dbReference type="NCBI Taxonomy" id="337097"/>
    <lineage>
        <taxon>Bacteria</taxon>
        <taxon>Bacillati</taxon>
        <taxon>Bacillota</taxon>
        <taxon>Bacilli</taxon>
        <taxon>Bacillales</taxon>
        <taxon>Bacillaceae</taxon>
        <taxon>Vulcanibacillus</taxon>
    </lineage>
</organism>
<comment type="caution">
    <text evidence="5">The sequence shown here is derived from an EMBL/GenBank/DDBJ whole genome shotgun (WGS) entry which is preliminary data.</text>
</comment>
<dbReference type="Gene3D" id="3.40.718.10">
    <property type="entry name" value="Isopropylmalate Dehydrogenase"/>
    <property type="match status" value="1"/>
</dbReference>
<dbReference type="Proteomes" id="UP000243739">
    <property type="component" value="Unassembled WGS sequence"/>
</dbReference>
<dbReference type="Pfam" id="PF01515">
    <property type="entry name" value="PTA_PTB"/>
    <property type="match status" value="1"/>
</dbReference>
<accession>A0A1D2YT30</accession>
<comment type="similarity">
    <text evidence="1">Belongs to the phosphate acetyltransferase and butyryltransferase family.</text>
</comment>
<dbReference type="STRING" id="337097.BHF71_10730"/>
<evidence type="ECO:0000313" key="6">
    <source>
        <dbReference type="Proteomes" id="UP000243739"/>
    </source>
</evidence>
<reference evidence="5 6" key="1">
    <citation type="submission" date="2016-09" db="EMBL/GenBank/DDBJ databases">
        <title>Draft genome sequence for the type strain of Vulcanibacillus modesticaldus BR, a strictly anaerobic, moderately thermophilic, and nitrate-reducing bacterium from deep sea-hydrothermal vents of the Mid-Atlantic Ridge.</title>
        <authorList>
            <person name="Abin C.A."/>
            <person name="Hollibaugh J.T."/>
        </authorList>
    </citation>
    <scope>NUCLEOTIDE SEQUENCE [LARGE SCALE GENOMIC DNA]</scope>
    <source>
        <strain evidence="5 6">BR</strain>
    </source>
</reference>
<dbReference type="AlphaFoldDB" id="A0A1D2YT30"/>
<dbReference type="PANTHER" id="PTHR43356">
    <property type="entry name" value="PHOSPHATE ACETYLTRANSFERASE"/>
    <property type="match status" value="1"/>
</dbReference>
<sequence length="302" mass="33088">MRFKNFEEVIVRAQKGQPVRVSVAAAHDEDVLTAIKQGVELSLIEPFFVGNKKEIQSIAEHMGFDIDPFEIYSTTTETETAYIAAKLADEKKTQIIMKGFINSTPFLKGVLHKDFKLKTDRILSHLSIFEIPGYERLLFMTDGGLNIAPDINQKEQILYNAIEFIHKLGVNTPKVAILTANERVNEKMPVTVEAHRLAQLASEGRFGSAIVEGPLPLDLAISKESLYHKGINSEVDGEADLFLVPTIEAGNILGKAITYFAKGIMAGVVLGAKVPLILNSRSDSAKAKLASIAISVVANNEK</sequence>
<dbReference type="PANTHER" id="PTHR43356:SF2">
    <property type="entry name" value="PHOSPHATE ACETYLTRANSFERASE"/>
    <property type="match status" value="1"/>
</dbReference>
<dbReference type="InterPro" id="IPR002505">
    <property type="entry name" value="PTA_PTB"/>
</dbReference>
<keyword evidence="6" id="KW-1185">Reference proteome</keyword>
<dbReference type="InterPro" id="IPR050500">
    <property type="entry name" value="Phos_Acetyltrans/Butyryltrans"/>
</dbReference>
<evidence type="ECO:0000256" key="1">
    <source>
        <dbReference type="ARBA" id="ARBA00005656"/>
    </source>
</evidence>
<evidence type="ECO:0000259" key="4">
    <source>
        <dbReference type="Pfam" id="PF01515"/>
    </source>
</evidence>
<dbReference type="SUPFAM" id="SSF53659">
    <property type="entry name" value="Isocitrate/Isopropylmalate dehydrogenase-like"/>
    <property type="match status" value="1"/>
</dbReference>
<dbReference type="OrthoDB" id="9774179at2"/>
<gene>
    <name evidence="5" type="ORF">BHF71_10730</name>
</gene>
<evidence type="ECO:0000313" key="5">
    <source>
        <dbReference type="EMBL" id="OEF98843.1"/>
    </source>
</evidence>
<protein>
    <submittedName>
        <fullName evidence="5">Phosphate butyryltransferase</fullName>
    </submittedName>
</protein>
<proteinExistence type="inferred from homology"/>
<name>A0A1D2YT30_9BACI</name>
<dbReference type="EMBL" id="MIJF01000048">
    <property type="protein sequence ID" value="OEF98843.1"/>
    <property type="molecule type" value="Genomic_DNA"/>
</dbReference>
<evidence type="ECO:0000256" key="2">
    <source>
        <dbReference type="ARBA" id="ARBA00022679"/>
    </source>
</evidence>
<dbReference type="GO" id="GO:0016746">
    <property type="term" value="F:acyltransferase activity"/>
    <property type="evidence" value="ECO:0007669"/>
    <property type="project" value="UniProtKB-KW"/>
</dbReference>
<keyword evidence="2 5" id="KW-0808">Transferase</keyword>
<dbReference type="PIRSF" id="PIRSF000428">
    <property type="entry name" value="P_Ac_trans"/>
    <property type="match status" value="1"/>
</dbReference>